<keyword evidence="3" id="KW-1185">Reference proteome</keyword>
<dbReference type="InterPro" id="IPR021908">
    <property type="entry name" value="YfbK_C"/>
</dbReference>
<dbReference type="AlphaFoldDB" id="A0A9X2WK64"/>
<dbReference type="EMBL" id="JAMTCD010000003">
    <property type="protein sequence ID" value="MCT7940800.1"/>
    <property type="molecule type" value="Genomic_DNA"/>
</dbReference>
<dbReference type="Pfam" id="PF12034">
    <property type="entry name" value="YfbK_C"/>
    <property type="match status" value="1"/>
</dbReference>
<dbReference type="PROSITE" id="PS50234">
    <property type="entry name" value="VWFA"/>
    <property type="match status" value="1"/>
</dbReference>
<dbReference type="Gene3D" id="3.40.50.410">
    <property type="entry name" value="von Willebrand factor, type A domain"/>
    <property type="match status" value="1"/>
</dbReference>
<dbReference type="InterPro" id="IPR036465">
    <property type="entry name" value="vWFA_dom_sf"/>
</dbReference>
<dbReference type="InterPro" id="IPR002035">
    <property type="entry name" value="VWF_A"/>
</dbReference>
<evidence type="ECO:0000313" key="2">
    <source>
        <dbReference type="EMBL" id="MCT7940800.1"/>
    </source>
</evidence>
<sequence>MQHHSHALKQPVLLTAYRRLGLIILALVLTACKHQTANEDAHKTRLSANETTETLTQDSFEVDAAVVSAEPLSKHGLTRSMITTDAPTQNQGRFIRYVQNGNMVTAETPVSTFSIDVDTASYTTLRQQINLGLLPQKNSIRVEELVNYFDYDYPIPNANEAPFSLHTELAPSPYNQDTKLLRIGVQGYQLMPDQIKARNLVFLIDVSGSMSSADKLPLLKQALLLLSSGLNAQDKVSIVVYADGVRQVLDGVNGNALSQIRQGLNSLDAGGGTNGGKGLALAYELAQKHFIEHGVNQVLLATDGDFNLGMTNQTELVNYVAQQRLSGIGLTTLGFGLGASTAQFNDGLLAELAAKAHGQYAYIDTLNEARKVLYDQLSQTLDIIAADVKIQIEFNPAIVAEYRLIGYESRQLQRQDFNNDKIDAAEIGAGQSVTALYELRYNDNSQLSQPPLRYKSTEMGKRPGALSHRQSFDSDEIAFLSLRYKPFNGGQLAASKSQLISQAILANIEYKNLQQASDDFRFAAAVAGFGQLINHNHYVHNIDYDKLISLAAGAMADDPFGYRHEFLQLMRSTQLLVAQGTPQSGGFYDDADERQYPHKAAAEAYPMPEPIIKGERQ</sequence>
<gene>
    <name evidence="2" type="ORF">NE535_03135</name>
</gene>
<feature type="domain" description="VWFA" evidence="1">
    <location>
        <begin position="199"/>
        <end position="381"/>
    </location>
</feature>
<organism evidence="2 3">
    <name type="scientific">Shewanella holmiensis</name>
    <dbReference type="NCBI Taxonomy" id="2952222"/>
    <lineage>
        <taxon>Bacteria</taxon>
        <taxon>Pseudomonadati</taxon>
        <taxon>Pseudomonadota</taxon>
        <taxon>Gammaproteobacteria</taxon>
        <taxon>Alteromonadales</taxon>
        <taxon>Shewanellaceae</taxon>
        <taxon>Shewanella</taxon>
    </lineage>
</organism>
<dbReference type="Proteomes" id="UP001155546">
    <property type="component" value="Unassembled WGS sequence"/>
</dbReference>
<evidence type="ECO:0000313" key="3">
    <source>
        <dbReference type="Proteomes" id="UP001155546"/>
    </source>
</evidence>
<dbReference type="SUPFAM" id="SSF53300">
    <property type="entry name" value="vWA-like"/>
    <property type="match status" value="1"/>
</dbReference>
<reference evidence="2" key="1">
    <citation type="journal article" date="2023" name="Int. J. Syst. Evol. Microbiol.">
        <title>&lt;i&gt;Shewanella septentrionalis&lt;/i&gt; sp. nov. and &lt;i&gt;Shewanella holmiensis&lt;/i&gt; sp. nov., isolated from Baltic Sea water and sediments.</title>
        <authorList>
            <person name="Martin-Rodriguez A.J."/>
            <person name="Thorell K."/>
            <person name="Joffre E."/>
            <person name="Jensie-Markopoulos S."/>
            <person name="Moore E.R.B."/>
            <person name="Sjoling A."/>
        </authorList>
    </citation>
    <scope>NUCLEOTIDE SEQUENCE</scope>
    <source>
        <strain evidence="2">SP1S2-7</strain>
    </source>
</reference>
<dbReference type="RefSeq" id="WP_261297244.1">
    <property type="nucleotide sequence ID" value="NZ_JAMTCD010000003.1"/>
</dbReference>
<dbReference type="InterPro" id="IPR051266">
    <property type="entry name" value="CLCR"/>
</dbReference>
<dbReference type="SMART" id="SM00327">
    <property type="entry name" value="VWA"/>
    <property type="match status" value="1"/>
</dbReference>
<dbReference type="PANTHER" id="PTHR10579:SF43">
    <property type="entry name" value="ZINC FINGER (C3HC4-TYPE RING FINGER) FAMILY PROTEIN"/>
    <property type="match status" value="1"/>
</dbReference>
<accession>A0A9X2WK64</accession>
<comment type="caution">
    <text evidence="2">The sequence shown here is derived from an EMBL/GenBank/DDBJ whole genome shotgun (WGS) entry which is preliminary data.</text>
</comment>
<dbReference type="PANTHER" id="PTHR10579">
    <property type="entry name" value="CALCIUM-ACTIVATED CHLORIDE CHANNEL REGULATOR"/>
    <property type="match status" value="1"/>
</dbReference>
<evidence type="ECO:0000259" key="1">
    <source>
        <dbReference type="PROSITE" id="PS50234"/>
    </source>
</evidence>
<protein>
    <submittedName>
        <fullName evidence="2">von Willebrand factor type A domain-containing protein</fullName>
    </submittedName>
</protein>
<dbReference type="Pfam" id="PF12450">
    <property type="entry name" value="vWF_A"/>
    <property type="match status" value="1"/>
</dbReference>
<dbReference type="Pfam" id="PF13519">
    <property type="entry name" value="VWA_2"/>
    <property type="match status" value="1"/>
</dbReference>
<name>A0A9X2WK64_9GAMM</name>
<proteinExistence type="predicted"/>
<dbReference type="InterPro" id="IPR022156">
    <property type="entry name" value="Uncharacterised_YfbK_N"/>
</dbReference>